<name>A0AB34KYJ3_9PEZI</name>
<dbReference type="Gene3D" id="2.60.120.200">
    <property type="match status" value="1"/>
</dbReference>
<dbReference type="InterPro" id="IPR023296">
    <property type="entry name" value="Glyco_hydro_beta-prop_sf"/>
</dbReference>
<evidence type="ECO:0000256" key="1">
    <source>
        <dbReference type="ARBA" id="ARBA00009865"/>
    </source>
</evidence>
<dbReference type="Gene3D" id="2.115.10.20">
    <property type="entry name" value="Glycosyl hydrolase domain, family 43"/>
    <property type="match status" value="1"/>
</dbReference>
<organism evidence="7 8">
    <name type="scientific">Cladosporium halotolerans</name>
    <dbReference type="NCBI Taxonomy" id="1052096"/>
    <lineage>
        <taxon>Eukaryota</taxon>
        <taxon>Fungi</taxon>
        <taxon>Dikarya</taxon>
        <taxon>Ascomycota</taxon>
        <taxon>Pezizomycotina</taxon>
        <taxon>Dothideomycetes</taxon>
        <taxon>Dothideomycetidae</taxon>
        <taxon>Cladosporiales</taxon>
        <taxon>Cladosporiaceae</taxon>
        <taxon>Cladosporium</taxon>
    </lineage>
</organism>
<dbReference type="InterPro" id="IPR013320">
    <property type="entry name" value="ConA-like_dom_sf"/>
</dbReference>
<evidence type="ECO:0000256" key="5">
    <source>
        <dbReference type="SAM" id="SignalP"/>
    </source>
</evidence>
<protein>
    <recommendedName>
        <fullName evidence="6">Beta-xylosidase C-terminal Concanavalin A-like domain-containing protein</fullName>
    </recommendedName>
</protein>
<feature type="domain" description="Beta-xylosidase C-terminal Concanavalin A-like" evidence="6">
    <location>
        <begin position="364"/>
        <end position="575"/>
    </location>
</feature>
<dbReference type="InterPro" id="IPR006710">
    <property type="entry name" value="Glyco_hydro_43"/>
</dbReference>
<dbReference type="Pfam" id="PF04616">
    <property type="entry name" value="Glyco_hydro_43"/>
    <property type="match status" value="1"/>
</dbReference>
<dbReference type="SUPFAM" id="SSF75005">
    <property type="entry name" value="Arabinanase/levansucrase/invertase"/>
    <property type="match status" value="1"/>
</dbReference>
<dbReference type="Proteomes" id="UP000803884">
    <property type="component" value="Unassembled WGS sequence"/>
</dbReference>
<sequence length="605" mass="67662">MKVQTLLTVLAAVFPLSSFGQNVSTFHNPILTGFHPDPTCVFVSELDNTFFCTFSSFLTFPGLPVYASRDLINWKLISNALSRPDQVPALAFLPRGATSGIYAPTLRFRDGKFYIFTTLANQALYNDNYTRWDNFIMTTEDPYQSSKWSDPVHFDFPGIDPSPFWDDDGQTYITGSIDGKAILQAPLAFETGEVLGPLIDIWNGTGLPSPEAPHMYKKDGWYYLLTAEGGTRERHRSIFARSRDLYGPYEGDPNNPVLSSYLSDSYFQAVGHSDIFQDQHGQYWAIALSVRAGYSYNFDPYNSIFPMGREAVLTPVQWPENSWPTFQNVSGLMTGAFTLPLPPSPSTVPSEGSGPLNGANDTINFEPGSQLPAHLFHWRLPKQSSYAISPAGHENSLRLTSSVLNLTSFDGDSTRGQPQTFLARRQEHSRFRFGVDVEWAGLLTREGNEVGVTALQGQAQHFDLSVAMLKANGSDELAPHIRFRGISTTTYRLPERFKYVDEAWALPEALQGEKVRLMVEAVNTTHYAFSAGLGGCEEESEMKVYGYARGNYLIPYYSGVVVGAYATSNGRFGEGAFDAYVSRWRYEGLEQVREFPEDQQEVYWD</sequence>
<feature type="site" description="Important for catalytic activity, responsible for pKa modulation of the active site Glu and correct orientation of both the proton donor and substrate" evidence="4">
    <location>
        <position position="160"/>
    </location>
</feature>
<dbReference type="RefSeq" id="XP_069233168.1">
    <property type="nucleotide sequence ID" value="XM_069369947.1"/>
</dbReference>
<dbReference type="Pfam" id="PF17851">
    <property type="entry name" value="GH43_C2"/>
    <property type="match status" value="1"/>
</dbReference>
<feature type="chain" id="PRO_5044313862" description="Beta-xylosidase C-terminal Concanavalin A-like domain-containing protein" evidence="5">
    <location>
        <begin position="21"/>
        <end position="605"/>
    </location>
</feature>
<proteinExistence type="inferred from homology"/>
<keyword evidence="8" id="KW-1185">Reference proteome</keyword>
<dbReference type="CDD" id="cd18833">
    <property type="entry name" value="GH43_PcXyl-like"/>
    <property type="match status" value="1"/>
</dbReference>
<comment type="similarity">
    <text evidence="1">Belongs to the glycosyl hydrolase 43 family.</text>
</comment>
<feature type="signal peptide" evidence="5">
    <location>
        <begin position="1"/>
        <end position="20"/>
    </location>
</feature>
<dbReference type="AlphaFoldDB" id="A0AB34KYJ3"/>
<evidence type="ECO:0000313" key="7">
    <source>
        <dbReference type="EMBL" id="KAL1590063.1"/>
    </source>
</evidence>
<evidence type="ECO:0000256" key="2">
    <source>
        <dbReference type="ARBA" id="ARBA00022801"/>
    </source>
</evidence>
<dbReference type="InterPro" id="IPR051795">
    <property type="entry name" value="Glycosyl_Hydrlase_43"/>
</dbReference>
<evidence type="ECO:0000256" key="4">
    <source>
        <dbReference type="PIRSR" id="PIRSR606710-2"/>
    </source>
</evidence>
<reference evidence="7 8" key="1">
    <citation type="journal article" date="2020" name="Microbiol. Resour. Announc.">
        <title>Draft Genome Sequence of a Cladosporium Species Isolated from the Mesophotic Ascidian Didemnum maculosum.</title>
        <authorList>
            <person name="Gioti A."/>
            <person name="Siaperas R."/>
            <person name="Nikolaivits E."/>
            <person name="Le Goff G."/>
            <person name="Ouazzani J."/>
            <person name="Kotoulas G."/>
            <person name="Topakas E."/>
        </authorList>
    </citation>
    <scope>NUCLEOTIDE SEQUENCE [LARGE SCALE GENOMIC DNA]</scope>
    <source>
        <strain evidence="7 8">TM138-S3</strain>
    </source>
</reference>
<accession>A0AB34KYJ3</accession>
<dbReference type="GeneID" id="96002785"/>
<keyword evidence="3" id="KW-0326">Glycosidase</keyword>
<dbReference type="PANTHER" id="PTHR42812:SF17">
    <property type="entry name" value="BETA-XYLOSIDASE C-TERMINAL CONCANAVALIN A-LIKE DOMAIN-CONTAINING PROTEIN-RELATED"/>
    <property type="match status" value="1"/>
</dbReference>
<dbReference type="GO" id="GO:0005975">
    <property type="term" value="P:carbohydrate metabolic process"/>
    <property type="evidence" value="ECO:0007669"/>
    <property type="project" value="InterPro"/>
</dbReference>
<keyword evidence="5" id="KW-0732">Signal</keyword>
<keyword evidence="2" id="KW-0378">Hydrolase</keyword>
<gene>
    <name evidence="7" type="ORF">WHR41_01341</name>
</gene>
<evidence type="ECO:0000259" key="6">
    <source>
        <dbReference type="Pfam" id="PF17851"/>
    </source>
</evidence>
<comment type="caution">
    <text evidence="7">The sequence shown here is derived from an EMBL/GenBank/DDBJ whole genome shotgun (WGS) entry which is preliminary data.</text>
</comment>
<dbReference type="EMBL" id="JAAQHG020000003">
    <property type="protein sequence ID" value="KAL1590063.1"/>
    <property type="molecule type" value="Genomic_DNA"/>
</dbReference>
<evidence type="ECO:0000313" key="8">
    <source>
        <dbReference type="Proteomes" id="UP000803884"/>
    </source>
</evidence>
<dbReference type="PANTHER" id="PTHR42812">
    <property type="entry name" value="BETA-XYLOSIDASE"/>
    <property type="match status" value="1"/>
</dbReference>
<dbReference type="SUPFAM" id="SSF49899">
    <property type="entry name" value="Concanavalin A-like lectins/glucanases"/>
    <property type="match status" value="1"/>
</dbReference>
<dbReference type="GO" id="GO:0004553">
    <property type="term" value="F:hydrolase activity, hydrolyzing O-glycosyl compounds"/>
    <property type="evidence" value="ECO:0007669"/>
    <property type="project" value="InterPro"/>
</dbReference>
<evidence type="ECO:0000256" key="3">
    <source>
        <dbReference type="ARBA" id="ARBA00023295"/>
    </source>
</evidence>
<dbReference type="InterPro" id="IPR041542">
    <property type="entry name" value="GH43_C2"/>
</dbReference>